<name>A0A1J5P8J2_9ZZZZ</name>
<proteinExistence type="predicted"/>
<dbReference type="SUPFAM" id="SSF52540">
    <property type="entry name" value="P-loop containing nucleoside triphosphate hydrolases"/>
    <property type="match status" value="1"/>
</dbReference>
<organism evidence="1">
    <name type="scientific">mine drainage metagenome</name>
    <dbReference type="NCBI Taxonomy" id="410659"/>
    <lineage>
        <taxon>unclassified sequences</taxon>
        <taxon>metagenomes</taxon>
        <taxon>ecological metagenomes</taxon>
    </lineage>
</organism>
<keyword evidence="1" id="KW-0808">Transferase</keyword>
<dbReference type="Gene3D" id="3.40.50.300">
    <property type="entry name" value="P-loop containing nucleotide triphosphate hydrolases"/>
    <property type="match status" value="1"/>
</dbReference>
<keyword evidence="1" id="KW-0418">Kinase</keyword>
<dbReference type="InterPro" id="IPR027417">
    <property type="entry name" value="P-loop_NTPase"/>
</dbReference>
<sequence length="101" mass="10855">MPPFVDLSLLSAGPTPPNPQELLGHPLFNSLLSYVNHEFDVVLIDTPPAIEYADSATIAMHCSGALVVTRQNKSRLQETRQMTDGLAQLGVPIVGAVLNSF</sequence>
<dbReference type="PANTHER" id="PTHR32309:SF31">
    <property type="entry name" value="CAPSULAR EXOPOLYSACCHARIDE FAMILY"/>
    <property type="match status" value="1"/>
</dbReference>
<gene>
    <name evidence="1" type="primary">wzc_3</name>
    <name evidence="1" type="ORF">GALL_508890</name>
</gene>
<dbReference type="InterPro" id="IPR050445">
    <property type="entry name" value="Bact_polysacc_biosynth/exp"/>
</dbReference>
<dbReference type="EC" id="2.7.10.-" evidence="1"/>
<dbReference type="AlphaFoldDB" id="A0A1J5P8J2"/>
<evidence type="ECO:0000313" key="1">
    <source>
        <dbReference type="EMBL" id="OIQ67530.1"/>
    </source>
</evidence>
<dbReference type="GO" id="GO:0016301">
    <property type="term" value="F:kinase activity"/>
    <property type="evidence" value="ECO:0007669"/>
    <property type="project" value="UniProtKB-KW"/>
</dbReference>
<dbReference type="PANTHER" id="PTHR32309">
    <property type="entry name" value="TYROSINE-PROTEIN KINASE"/>
    <property type="match status" value="1"/>
</dbReference>
<dbReference type="EMBL" id="MLJW01005866">
    <property type="protein sequence ID" value="OIQ67530.1"/>
    <property type="molecule type" value="Genomic_DNA"/>
</dbReference>
<comment type="caution">
    <text evidence="1">The sequence shown here is derived from an EMBL/GenBank/DDBJ whole genome shotgun (WGS) entry which is preliminary data.</text>
</comment>
<reference evidence="1" key="1">
    <citation type="submission" date="2016-10" db="EMBL/GenBank/DDBJ databases">
        <title>Sequence of Gallionella enrichment culture.</title>
        <authorList>
            <person name="Poehlein A."/>
            <person name="Muehling M."/>
            <person name="Daniel R."/>
        </authorList>
    </citation>
    <scope>NUCLEOTIDE SEQUENCE</scope>
</reference>
<protein>
    <submittedName>
        <fullName evidence="1">Tyrosine-protein kinase wzc</fullName>
        <ecNumber evidence="1">2.7.10.-</ecNumber>
    </submittedName>
</protein>
<accession>A0A1J5P8J2</accession>